<name>A0ABW2HP89_9ACTN</name>
<protein>
    <submittedName>
        <fullName evidence="1">Uncharacterized protein</fullName>
    </submittedName>
</protein>
<comment type="caution">
    <text evidence="1">The sequence shown here is derived from an EMBL/GenBank/DDBJ whole genome shotgun (WGS) entry which is preliminary data.</text>
</comment>
<evidence type="ECO:0000313" key="1">
    <source>
        <dbReference type="EMBL" id="MFC7274320.1"/>
    </source>
</evidence>
<dbReference type="EMBL" id="JBHTBJ010000005">
    <property type="protein sequence ID" value="MFC7274320.1"/>
    <property type="molecule type" value="Genomic_DNA"/>
</dbReference>
<organism evidence="1 2">
    <name type="scientific">Paractinoplanes rhizophilus</name>
    <dbReference type="NCBI Taxonomy" id="1416877"/>
    <lineage>
        <taxon>Bacteria</taxon>
        <taxon>Bacillati</taxon>
        <taxon>Actinomycetota</taxon>
        <taxon>Actinomycetes</taxon>
        <taxon>Micromonosporales</taxon>
        <taxon>Micromonosporaceae</taxon>
        <taxon>Paractinoplanes</taxon>
    </lineage>
</organism>
<keyword evidence="2" id="KW-1185">Reference proteome</keyword>
<sequence>MAVHDLSITTPPGLAAALDYDVIFSCVDRPLPRGVLNVIA</sequence>
<proteinExistence type="predicted"/>
<accession>A0ABW2HP89</accession>
<gene>
    <name evidence="1" type="ORF">ACFQS1_10040</name>
</gene>
<reference evidence="2" key="1">
    <citation type="journal article" date="2019" name="Int. J. Syst. Evol. Microbiol.">
        <title>The Global Catalogue of Microorganisms (GCM) 10K type strain sequencing project: providing services to taxonomists for standard genome sequencing and annotation.</title>
        <authorList>
            <consortium name="The Broad Institute Genomics Platform"/>
            <consortium name="The Broad Institute Genome Sequencing Center for Infectious Disease"/>
            <person name="Wu L."/>
            <person name="Ma J."/>
        </authorList>
    </citation>
    <scope>NUCLEOTIDE SEQUENCE [LARGE SCALE GENOMIC DNA]</scope>
    <source>
        <strain evidence="2">XZYJT-10</strain>
    </source>
</reference>
<dbReference type="Proteomes" id="UP001596548">
    <property type="component" value="Unassembled WGS sequence"/>
</dbReference>
<dbReference type="RefSeq" id="WP_378966097.1">
    <property type="nucleotide sequence ID" value="NZ_JBHTBJ010000005.1"/>
</dbReference>
<evidence type="ECO:0000313" key="2">
    <source>
        <dbReference type="Proteomes" id="UP001596548"/>
    </source>
</evidence>